<name>A0ACC1TC52_9APHY</name>
<organism evidence="1 2">
    <name type="scientific">Phlebia brevispora</name>
    <dbReference type="NCBI Taxonomy" id="194682"/>
    <lineage>
        <taxon>Eukaryota</taxon>
        <taxon>Fungi</taxon>
        <taxon>Dikarya</taxon>
        <taxon>Basidiomycota</taxon>
        <taxon>Agaricomycotina</taxon>
        <taxon>Agaricomycetes</taxon>
        <taxon>Polyporales</taxon>
        <taxon>Meruliaceae</taxon>
        <taxon>Phlebia</taxon>
    </lineage>
</organism>
<evidence type="ECO:0000313" key="1">
    <source>
        <dbReference type="EMBL" id="KAJ3557752.1"/>
    </source>
</evidence>
<accession>A0ACC1TC52</accession>
<reference evidence="1" key="1">
    <citation type="submission" date="2022-07" db="EMBL/GenBank/DDBJ databases">
        <title>Genome Sequence of Phlebia brevispora.</title>
        <authorList>
            <person name="Buettner E."/>
        </authorList>
    </citation>
    <scope>NUCLEOTIDE SEQUENCE</scope>
    <source>
        <strain evidence="1">MPL23</strain>
    </source>
</reference>
<keyword evidence="2" id="KW-1185">Reference proteome</keyword>
<gene>
    <name evidence="1" type="ORF">NM688_g1298</name>
</gene>
<comment type="caution">
    <text evidence="1">The sequence shown here is derived from an EMBL/GenBank/DDBJ whole genome shotgun (WGS) entry which is preliminary data.</text>
</comment>
<dbReference type="EMBL" id="JANHOG010000134">
    <property type="protein sequence ID" value="KAJ3557752.1"/>
    <property type="molecule type" value="Genomic_DNA"/>
</dbReference>
<dbReference type="Proteomes" id="UP001148662">
    <property type="component" value="Unassembled WGS sequence"/>
</dbReference>
<sequence length="455" mass="51266">MDSASNTMANPPQEMDWSPPTQDTMFSSISLISMQESSTHVSVTHREEARVLPAVWNELLTSVANRTAQALNSSQFNQLVQTSRTSQSQFDYWVEYCNNNETGKQYIDAILCTMQAMLDELSPDTFDDTRQELRRMLLKLSQNTEVLPKSLFREDAKLDGRLSAHGGYYSDVYSGELEGRKIAFKLLRTELAGLYPEKWRRRSTCLAAAGSRPCTALSRPSGRSPGTELLHAVSVGGEWKLMEVSAQSRPGGFWPKVYMGRLPVICPYLRSRLQLTVAFQILQVAEGLIYLHENKIVHGDLRGPNILLHEDDSILLSDFGLATIGNGELNTHGFSDWKSGGERWMAPEVLQGNRCEVAGDIYSFACVCLEIVTQDAPFSYIQDLKAVIFAMGMGQRLRWPTNADENFAKMGQQKHFEQMGHIVIPAWNDEPTGRPKLEDLRDSLRRDYDEKLVVK</sequence>
<evidence type="ECO:0000313" key="2">
    <source>
        <dbReference type="Proteomes" id="UP001148662"/>
    </source>
</evidence>
<protein>
    <submittedName>
        <fullName evidence="1">Uncharacterized protein</fullName>
    </submittedName>
</protein>
<proteinExistence type="predicted"/>